<dbReference type="OrthoDB" id="449382at2759"/>
<dbReference type="PANTHER" id="PTHR31126:SF1">
    <property type="entry name" value="TYROSINE SPECIFIC PROTEIN PHOSPHATASES DOMAIN-CONTAINING PROTEIN"/>
    <property type="match status" value="1"/>
</dbReference>
<dbReference type="InterPro" id="IPR026893">
    <property type="entry name" value="Tyr/Ser_Pase_IphP-type"/>
</dbReference>
<dbReference type="EMBL" id="JAGMUV010000022">
    <property type="protein sequence ID" value="KAH7124286.1"/>
    <property type="molecule type" value="Genomic_DNA"/>
</dbReference>
<comment type="caution">
    <text evidence="2">The sequence shown here is derived from an EMBL/GenBank/DDBJ whole genome shotgun (WGS) entry which is preliminary data.</text>
</comment>
<dbReference type="InterPro" id="IPR000387">
    <property type="entry name" value="Tyr_Pase_dom"/>
</dbReference>
<dbReference type="PROSITE" id="PS50056">
    <property type="entry name" value="TYR_PHOSPHATASE_2"/>
    <property type="match status" value="1"/>
</dbReference>
<sequence length="303" mass="33481">MSTSTTDTKLLASIVTIPVEEPIPSELLTFALSNSPFITLPGSINIRDIGTFSPGIIKPRTVFRSGSLDFISESDRPLLRSRLGLSKIYDFRRKDEVKLLPIGVEGVELVHCPYMDGTKLPSEVSVATFAPAEGEPFGKGYRNMYDDILKGYTTGYRRVFESLKTAEEGDAVLFHCTAGKDRTGVMAALILDLMGASAELIADEYALTRVGTEAHREKLLPAVVKGFGDVKGKDDADMQVNIDSPGMRQLLGTHARVMIDFVEHLRENYGGAEGYMKGFLRFSDEDILKVRDNLRPNPQEERN</sequence>
<dbReference type="PROSITE" id="PS00383">
    <property type="entry name" value="TYR_PHOSPHATASE_1"/>
    <property type="match status" value="1"/>
</dbReference>
<accession>A0A9P9DTJ6</accession>
<evidence type="ECO:0000313" key="2">
    <source>
        <dbReference type="EMBL" id="KAH7124286.1"/>
    </source>
</evidence>
<gene>
    <name evidence="2" type="ORF">EDB81DRAFT_872460</name>
</gene>
<dbReference type="InterPro" id="IPR016130">
    <property type="entry name" value="Tyr_Pase_AS"/>
</dbReference>
<name>A0A9P9DTJ6_9HYPO</name>
<keyword evidence="3" id="KW-1185">Reference proteome</keyword>
<dbReference type="SUPFAM" id="SSF52799">
    <property type="entry name" value="(Phosphotyrosine protein) phosphatases II"/>
    <property type="match status" value="1"/>
</dbReference>
<dbReference type="AlphaFoldDB" id="A0A9P9DTJ6"/>
<dbReference type="GO" id="GO:0004721">
    <property type="term" value="F:phosphoprotein phosphatase activity"/>
    <property type="evidence" value="ECO:0007669"/>
    <property type="project" value="InterPro"/>
</dbReference>
<evidence type="ECO:0000313" key="3">
    <source>
        <dbReference type="Proteomes" id="UP000738349"/>
    </source>
</evidence>
<feature type="domain" description="Tyrosine specific protein phosphatases" evidence="1">
    <location>
        <begin position="157"/>
        <end position="191"/>
    </location>
</feature>
<reference evidence="2" key="1">
    <citation type="journal article" date="2021" name="Nat. Commun.">
        <title>Genetic determinants of endophytism in the Arabidopsis root mycobiome.</title>
        <authorList>
            <person name="Mesny F."/>
            <person name="Miyauchi S."/>
            <person name="Thiergart T."/>
            <person name="Pickel B."/>
            <person name="Atanasova L."/>
            <person name="Karlsson M."/>
            <person name="Huettel B."/>
            <person name="Barry K.W."/>
            <person name="Haridas S."/>
            <person name="Chen C."/>
            <person name="Bauer D."/>
            <person name="Andreopoulos W."/>
            <person name="Pangilinan J."/>
            <person name="LaButti K."/>
            <person name="Riley R."/>
            <person name="Lipzen A."/>
            <person name="Clum A."/>
            <person name="Drula E."/>
            <person name="Henrissat B."/>
            <person name="Kohler A."/>
            <person name="Grigoriev I.V."/>
            <person name="Martin F.M."/>
            <person name="Hacquard S."/>
        </authorList>
    </citation>
    <scope>NUCLEOTIDE SEQUENCE</scope>
    <source>
        <strain evidence="2">MPI-CAGE-AT-0147</strain>
    </source>
</reference>
<dbReference type="InterPro" id="IPR029021">
    <property type="entry name" value="Prot-tyrosine_phosphatase-like"/>
</dbReference>
<dbReference type="PANTHER" id="PTHR31126">
    <property type="entry name" value="TYROSINE-PROTEIN PHOSPHATASE"/>
    <property type="match status" value="1"/>
</dbReference>
<proteinExistence type="predicted"/>
<dbReference type="Proteomes" id="UP000738349">
    <property type="component" value="Unassembled WGS sequence"/>
</dbReference>
<dbReference type="Gene3D" id="3.90.190.10">
    <property type="entry name" value="Protein tyrosine phosphatase superfamily"/>
    <property type="match status" value="1"/>
</dbReference>
<dbReference type="Pfam" id="PF13350">
    <property type="entry name" value="Y_phosphatase3"/>
    <property type="match status" value="1"/>
</dbReference>
<organism evidence="2 3">
    <name type="scientific">Dactylonectria macrodidyma</name>
    <dbReference type="NCBI Taxonomy" id="307937"/>
    <lineage>
        <taxon>Eukaryota</taxon>
        <taxon>Fungi</taxon>
        <taxon>Dikarya</taxon>
        <taxon>Ascomycota</taxon>
        <taxon>Pezizomycotina</taxon>
        <taxon>Sordariomycetes</taxon>
        <taxon>Hypocreomycetidae</taxon>
        <taxon>Hypocreales</taxon>
        <taxon>Nectriaceae</taxon>
        <taxon>Dactylonectria</taxon>
    </lineage>
</organism>
<protein>
    <submittedName>
        <fullName evidence="2">Protein-tyrosine phosphatase-like protein</fullName>
    </submittedName>
</protein>
<evidence type="ECO:0000259" key="1">
    <source>
        <dbReference type="PROSITE" id="PS50056"/>
    </source>
</evidence>